<proteinExistence type="predicted"/>
<protein>
    <recommendedName>
        <fullName evidence="5">Recombinase domain-containing protein</fullName>
    </recommendedName>
</protein>
<name>A0A5J4Q2G2_9ZZZZ</name>
<dbReference type="Gene3D" id="3.40.50.1390">
    <property type="entry name" value="Resolvase, N-terminal catalytic domain"/>
    <property type="match status" value="1"/>
</dbReference>
<dbReference type="InterPro" id="IPR036162">
    <property type="entry name" value="Resolvase-like_N_sf"/>
</dbReference>
<dbReference type="InterPro" id="IPR011109">
    <property type="entry name" value="DNA_bind_recombinase_dom"/>
</dbReference>
<sequence>MIALPCQVINDKNNPIEVVYIWELSRLSRKQTTLHKVKQFLIERGINLVCLSPSFCLLNSNGTINESGELIFSLFGTLSESEMRNKKARFARAKKANASVGRYSGGYVKYSYSIDSNGYHIINEDQAETVKLIFDLYLSTLSYSGVANELINRGYDMTSGKVLNILKSEEYCGEKVKEKSGNLRVYPQIISKDMFNKVKVQTQKNIKHTTKAKNIYFCSKLIKCPICGSFHVGSATNNKYYCYKSKINEKIIGRKKCSNNQTIDANYLDSIVWNSAFMYNTVYMYKQTKEDIEMYKKEIVLLNQKIKSVDKNINNIHAQIERADEVYIRKGKKEKYDNEVKKYGIVKLIWKYYLCLQKVMNCPRCGSLNYRKDGFVNSRQRYECK</sequence>
<keyword evidence="1" id="KW-0175">Coiled coil</keyword>
<dbReference type="Pfam" id="PF07508">
    <property type="entry name" value="Recombinase"/>
    <property type="match status" value="1"/>
</dbReference>
<dbReference type="InterPro" id="IPR038109">
    <property type="entry name" value="DNA_bind_recomb_sf"/>
</dbReference>
<feature type="domain" description="Recombinase" evidence="3">
    <location>
        <begin position="109"/>
        <end position="209"/>
    </location>
</feature>
<feature type="domain" description="Resolvase/invertase-type recombinase catalytic" evidence="2">
    <location>
        <begin position="1"/>
        <end position="101"/>
    </location>
</feature>
<dbReference type="GO" id="GO:0003677">
    <property type="term" value="F:DNA binding"/>
    <property type="evidence" value="ECO:0007669"/>
    <property type="project" value="InterPro"/>
</dbReference>
<comment type="caution">
    <text evidence="4">The sequence shown here is derived from an EMBL/GenBank/DDBJ whole genome shotgun (WGS) entry which is preliminary data.</text>
</comment>
<organism evidence="4">
    <name type="scientific">termite gut metagenome</name>
    <dbReference type="NCBI Taxonomy" id="433724"/>
    <lineage>
        <taxon>unclassified sequences</taxon>
        <taxon>metagenomes</taxon>
        <taxon>organismal metagenomes</taxon>
    </lineage>
</organism>
<dbReference type="InterPro" id="IPR006119">
    <property type="entry name" value="Resolv_N"/>
</dbReference>
<evidence type="ECO:0008006" key="5">
    <source>
        <dbReference type="Google" id="ProtNLM"/>
    </source>
</evidence>
<reference evidence="4" key="1">
    <citation type="submission" date="2019-03" db="EMBL/GenBank/DDBJ databases">
        <title>Single cell metagenomics reveals metabolic interactions within the superorganism composed of flagellate Streblomastix strix and complex community of Bacteroidetes bacteria on its surface.</title>
        <authorList>
            <person name="Treitli S.C."/>
            <person name="Kolisko M."/>
            <person name="Husnik F."/>
            <person name="Keeling P."/>
            <person name="Hampl V."/>
        </authorList>
    </citation>
    <scope>NUCLEOTIDE SEQUENCE</scope>
    <source>
        <strain evidence="4">STM</strain>
    </source>
</reference>
<evidence type="ECO:0000256" key="1">
    <source>
        <dbReference type="SAM" id="Coils"/>
    </source>
</evidence>
<accession>A0A5J4Q2G2</accession>
<dbReference type="PROSITE" id="PS51737">
    <property type="entry name" value="RECOMBINASE_DNA_BIND"/>
    <property type="match status" value="1"/>
</dbReference>
<evidence type="ECO:0000259" key="3">
    <source>
        <dbReference type="PROSITE" id="PS51737"/>
    </source>
</evidence>
<dbReference type="PROSITE" id="PS51736">
    <property type="entry name" value="RECOMBINASES_3"/>
    <property type="match status" value="1"/>
</dbReference>
<evidence type="ECO:0000313" key="4">
    <source>
        <dbReference type="EMBL" id="KAA6315248.1"/>
    </source>
</evidence>
<dbReference type="PANTHER" id="PTHR30461">
    <property type="entry name" value="DNA-INVERTASE FROM LAMBDOID PROPHAGE"/>
    <property type="match status" value="1"/>
</dbReference>
<dbReference type="Pfam" id="PF00239">
    <property type="entry name" value="Resolvase"/>
    <property type="match status" value="1"/>
</dbReference>
<dbReference type="InterPro" id="IPR050639">
    <property type="entry name" value="SSR_resolvase"/>
</dbReference>
<dbReference type="GO" id="GO:0000150">
    <property type="term" value="F:DNA strand exchange activity"/>
    <property type="evidence" value="ECO:0007669"/>
    <property type="project" value="InterPro"/>
</dbReference>
<dbReference type="SUPFAM" id="SSF53041">
    <property type="entry name" value="Resolvase-like"/>
    <property type="match status" value="1"/>
</dbReference>
<gene>
    <name evidence="4" type="ORF">EZS27_034263</name>
</gene>
<dbReference type="AlphaFoldDB" id="A0A5J4Q2G2"/>
<dbReference type="PANTHER" id="PTHR30461:SF23">
    <property type="entry name" value="DNA RECOMBINASE-RELATED"/>
    <property type="match status" value="1"/>
</dbReference>
<dbReference type="Gene3D" id="3.90.1750.20">
    <property type="entry name" value="Putative Large Serine Recombinase, Chain B, Domain 2"/>
    <property type="match status" value="1"/>
</dbReference>
<evidence type="ECO:0000259" key="2">
    <source>
        <dbReference type="PROSITE" id="PS51736"/>
    </source>
</evidence>
<feature type="non-terminal residue" evidence="4">
    <location>
        <position position="385"/>
    </location>
</feature>
<feature type="coiled-coil region" evidence="1">
    <location>
        <begin position="285"/>
        <end position="312"/>
    </location>
</feature>
<dbReference type="EMBL" id="SNRY01005324">
    <property type="protein sequence ID" value="KAA6315248.1"/>
    <property type="molecule type" value="Genomic_DNA"/>
</dbReference>